<comment type="caution">
    <text evidence="2">The sequence shown here is derived from an EMBL/GenBank/DDBJ whole genome shotgun (WGS) entry which is preliminary data.</text>
</comment>
<organism evidence="2 3">
    <name type="scientific">Domibacillus aminovorans</name>
    <dbReference type="NCBI Taxonomy" id="29332"/>
    <lineage>
        <taxon>Bacteria</taxon>
        <taxon>Bacillati</taxon>
        <taxon>Bacillota</taxon>
        <taxon>Bacilli</taxon>
        <taxon>Bacillales</taxon>
        <taxon>Bacillaceae</taxon>
        <taxon>Domibacillus</taxon>
    </lineage>
</organism>
<evidence type="ECO:0000256" key="1">
    <source>
        <dbReference type="SAM" id="MobiDB-lite"/>
    </source>
</evidence>
<feature type="region of interest" description="Disordered" evidence="1">
    <location>
        <begin position="48"/>
        <end position="74"/>
    </location>
</feature>
<dbReference type="EMBL" id="LQWZ01000023">
    <property type="protein sequence ID" value="OAH56124.1"/>
    <property type="molecule type" value="Genomic_DNA"/>
</dbReference>
<gene>
    <name evidence="2" type="ORF">AWH48_05485</name>
</gene>
<dbReference type="Proteomes" id="UP000077271">
    <property type="component" value="Unassembled WGS sequence"/>
</dbReference>
<dbReference type="OrthoDB" id="2969716at2"/>
<dbReference type="AlphaFoldDB" id="A0A177KSF8"/>
<evidence type="ECO:0000313" key="2">
    <source>
        <dbReference type="EMBL" id="OAH56124.1"/>
    </source>
</evidence>
<reference evidence="2 3" key="1">
    <citation type="submission" date="2016-01" db="EMBL/GenBank/DDBJ databases">
        <title>Investigation of taxonomic status of Bacillus aminovorans.</title>
        <authorList>
            <person name="Verma A."/>
            <person name="Pal Y."/>
            <person name="Krishnamurthi S."/>
        </authorList>
    </citation>
    <scope>NUCLEOTIDE SEQUENCE [LARGE SCALE GENOMIC DNA]</scope>
    <source>
        <strain evidence="2 3">DSM 4337</strain>
    </source>
</reference>
<evidence type="ECO:0000313" key="3">
    <source>
        <dbReference type="Proteomes" id="UP000077271"/>
    </source>
</evidence>
<proteinExistence type="predicted"/>
<name>A0A177KSF8_9BACI</name>
<accession>A0A177KSF8</accession>
<sequence length="74" mass="7936">MKTLFAELTFDETKISGDIQSKLKSALLKHGINVIAVTDKQLEGTLRESEMDKKDGIQVQSDLNSAGAGGMVSP</sequence>
<protein>
    <submittedName>
        <fullName evidence="2">Uncharacterized protein</fullName>
    </submittedName>
</protein>
<dbReference type="RefSeq" id="WP_026221702.1">
    <property type="nucleotide sequence ID" value="NZ_LQWZ01000023.1"/>
</dbReference>